<keyword evidence="1" id="KW-0732">Signal</keyword>
<dbReference type="eggNOG" id="COG1305">
    <property type="taxonomic scope" value="Bacteria"/>
</dbReference>
<protein>
    <submittedName>
        <fullName evidence="2">Uncharacterized protein</fullName>
    </submittedName>
</protein>
<dbReference type="AlphaFoldDB" id="R9GZH7"/>
<evidence type="ECO:0000313" key="2">
    <source>
        <dbReference type="EMBL" id="EOR94399.1"/>
    </source>
</evidence>
<comment type="caution">
    <text evidence="2">The sequence shown here is derived from an EMBL/GenBank/DDBJ whole genome shotgun (WGS) entry which is preliminary data.</text>
</comment>
<accession>R9GZH7</accession>
<dbReference type="RefSeq" id="WP_016195619.1">
    <property type="nucleotide sequence ID" value="NZ_AQPN01000085.1"/>
</dbReference>
<name>R9GZH7_9SPHI</name>
<reference evidence="2 3" key="1">
    <citation type="journal article" date="2013" name="Genome Announc.">
        <title>Draft Genome Sequence of Arcticibacter svalbardensis Strain MN12-7T, a Member of the Family Sphingobacteriaceae Isolated from an Arctic Soil Sample.</title>
        <authorList>
            <person name="Shivaji S."/>
            <person name="Ara S."/>
            <person name="Prasad S."/>
            <person name="Manasa B.P."/>
            <person name="Begum Z."/>
            <person name="Singh A."/>
            <person name="Kumar Pinnaka A."/>
        </authorList>
    </citation>
    <scope>NUCLEOTIDE SEQUENCE [LARGE SCALE GENOMIC DNA]</scope>
    <source>
        <strain evidence="2 3">MN12-7</strain>
    </source>
</reference>
<dbReference type="STRING" id="1150600.ADIARSV_2388"/>
<evidence type="ECO:0000313" key="3">
    <source>
        <dbReference type="Proteomes" id="UP000014174"/>
    </source>
</evidence>
<dbReference type="Gene3D" id="3.10.620.30">
    <property type="match status" value="1"/>
</dbReference>
<sequence>MKKIFFCLALSLSFIQVYPANFPYGAVSIADLEMKSYSKDTSANAVVLQEFGNTHISSGDETPLIFEYHVRIKIFNAKGFNQGNIVIPLNKSKDNRYEEVSDIKGSTFFIDHDGMMRETKLDLKKVIREDMDKRHNLVKFAMPDLTNGCIIEYVYTLSSPFIFNFRNWYFQDDIPKVYSEYIAHIPALYNYNTVLVGATKLTKNTAELERECFNPGGGIKADCSKITYTMADIPAFVEEDYMTAASNFKSTIKYELSDYMDYRGVKHQITKEWKDVDYDLKKDPYFGSQMRKKDLFKTQLPALIAGQPDALIQAKKIYSFFQKYFKWNGFNGIYSVDGLKKAVETHSGSIADINLALISVLNEAGLNADAVLLSTRSNGLVNNLFPILSDFNYVVARVNIADKTYMLDATNPFLPFGLLPIKCINGQGRVISMSKPSYWVDLVASQKESKIYNLALELLPDGKIKGKIIEISLGYEAYNKRKAIKKFNSIEEYVENLDESMPKTKIISNKIVGLDSLDVPLSESYEVEINAFDNLNKGQFAFNPFFMDRTKENPFKLRERNYPVDLGAPSDTRISLVCTFPDGFEVTSKPEPVALALPDKGGRFTSEISIDGSQFLFQQMTLLNKSIYQPEEYPYLKELFNKMVQVQKTDIIFKKKQ</sequence>
<proteinExistence type="predicted"/>
<dbReference type="EMBL" id="AQPN01000085">
    <property type="protein sequence ID" value="EOR94399.1"/>
    <property type="molecule type" value="Genomic_DNA"/>
</dbReference>
<dbReference type="PATRIC" id="fig|1150600.3.peg.2362"/>
<dbReference type="OrthoDB" id="98874at2"/>
<feature type="chain" id="PRO_5004482061" evidence="1">
    <location>
        <begin position="20"/>
        <end position="657"/>
    </location>
</feature>
<dbReference type="Proteomes" id="UP000014174">
    <property type="component" value="Unassembled WGS sequence"/>
</dbReference>
<dbReference type="Gene3D" id="2.60.120.1130">
    <property type="match status" value="1"/>
</dbReference>
<gene>
    <name evidence="2" type="ORF">ADIARSV_2388</name>
</gene>
<organism evidence="2 3">
    <name type="scientific">Arcticibacter svalbardensis MN12-7</name>
    <dbReference type="NCBI Taxonomy" id="1150600"/>
    <lineage>
        <taxon>Bacteria</taxon>
        <taxon>Pseudomonadati</taxon>
        <taxon>Bacteroidota</taxon>
        <taxon>Sphingobacteriia</taxon>
        <taxon>Sphingobacteriales</taxon>
        <taxon>Sphingobacteriaceae</taxon>
        <taxon>Arcticibacter</taxon>
    </lineage>
</organism>
<feature type="signal peptide" evidence="1">
    <location>
        <begin position="1"/>
        <end position="19"/>
    </location>
</feature>
<dbReference type="Gene3D" id="2.60.40.3140">
    <property type="match status" value="1"/>
</dbReference>
<keyword evidence="3" id="KW-1185">Reference proteome</keyword>
<evidence type="ECO:0000256" key="1">
    <source>
        <dbReference type="SAM" id="SignalP"/>
    </source>
</evidence>